<comment type="caution">
    <text evidence="1">The sequence shown here is derived from an EMBL/GenBank/DDBJ whole genome shotgun (WGS) entry which is preliminary data.</text>
</comment>
<protein>
    <submittedName>
        <fullName evidence="1">Uncharacterized protein</fullName>
    </submittedName>
</protein>
<proteinExistence type="predicted"/>
<dbReference type="EMBL" id="VUND01000001">
    <property type="protein sequence ID" value="MST60017.1"/>
    <property type="molecule type" value="Genomic_DNA"/>
</dbReference>
<dbReference type="AlphaFoldDB" id="A0A6N7X9W6"/>
<evidence type="ECO:0000313" key="1">
    <source>
        <dbReference type="EMBL" id="MST60017.1"/>
    </source>
</evidence>
<dbReference type="RefSeq" id="WP_154540087.1">
    <property type="nucleotide sequence ID" value="NZ_VUND01000001.1"/>
</dbReference>
<gene>
    <name evidence="1" type="ORF">FYJ69_03665</name>
</gene>
<name>A0A6N7X9W6_9ACTN</name>
<sequence length="109" mass="12015">MSESRRPRVDHAVLTVFLEDGRPLVYTLSAVQARQVALLAREYEAADAGRGAGAVKSRSLTRLESITCYRRWRRGASKLRLAADYGVSVAAVSSAIDRVTCGRYGRIEE</sequence>
<dbReference type="Proteomes" id="UP000434342">
    <property type="component" value="Unassembled WGS sequence"/>
</dbReference>
<organism evidence="1 2">
    <name type="scientific">Parafannyhessea umbonata</name>
    <dbReference type="NCBI Taxonomy" id="604330"/>
    <lineage>
        <taxon>Bacteria</taxon>
        <taxon>Bacillati</taxon>
        <taxon>Actinomycetota</taxon>
        <taxon>Coriobacteriia</taxon>
        <taxon>Coriobacteriales</taxon>
        <taxon>Atopobiaceae</taxon>
        <taxon>Parafannyhessea</taxon>
    </lineage>
</organism>
<reference evidence="1 2" key="1">
    <citation type="submission" date="2019-08" db="EMBL/GenBank/DDBJ databases">
        <title>In-depth cultivation of the pig gut microbiome towards novel bacterial diversity and tailored functional studies.</title>
        <authorList>
            <person name="Wylensek D."/>
            <person name="Hitch T.C.A."/>
            <person name="Clavel T."/>
        </authorList>
    </citation>
    <scope>NUCLEOTIDE SEQUENCE [LARGE SCALE GENOMIC DNA]</scope>
    <source>
        <strain evidence="1 2">WB01_CNA04</strain>
    </source>
</reference>
<evidence type="ECO:0000313" key="2">
    <source>
        <dbReference type="Proteomes" id="UP000434342"/>
    </source>
</evidence>
<accession>A0A6N7X9W6</accession>